<gene>
    <name evidence="1" type="ORF">BGI27_04580</name>
    <name evidence="2" type="ORF">CGU29_03415</name>
</gene>
<proteinExistence type="predicted"/>
<accession>A0A272EWW1</accession>
<dbReference type="InterPro" id="IPR016776">
    <property type="entry name" value="ApeP-like_dehydratase"/>
</dbReference>
<name>A0A272EWW1_9RHOO</name>
<dbReference type="Gene3D" id="3.10.129.10">
    <property type="entry name" value="Hotdog Thioesterase"/>
    <property type="match status" value="1"/>
</dbReference>
<protein>
    <submittedName>
        <fullName evidence="2">3-hydroxylacyl-ACP dehydratase</fullName>
    </submittedName>
</protein>
<dbReference type="SUPFAM" id="SSF54637">
    <property type="entry name" value="Thioesterase/thiol ester dehydrase-isomerase"/>
    <property type="match status" value="1"/>
</dbReference>
<dbReference type="EMBL" id="MDUX01000010">
    <property type="protein sequence ID" value="KAF7600074.1"/>
    <property type="molecule type" value="Genomic_DNA"/>
</dbReference>
<dbReference type="Pfam" id="PF22817">
    <property type="entry name" value="ApeP-like"/>
    <property type="match status" value="1"/>
</dbReference>
<evidence type="ECO:0000313" key="4">
    <source>
        <dbReference type="Proteomes" id="UP000623509"/>
    </source>
</evidence>
<evidence type="ECO:0000313" key="2">
    <source>
        <dbReference type="EMBL" id="PAS94608.1"/>
    </source>
</evidence>
<dbReference type="EMBL" id="NMRN01000006">
    <property type="protein sequence ID" value="PAS94608.1"/>
    <property type="molecule type" value="Genomic_DNA"/>
</dbReference>
<dbReference type="OrthoDB" id="9800188at2"/>
<sequence length="131" mass="14029">MCLLDGVLAWTPEAISCHAGSHRDPANPLRGADGLDILNGIEYAAQAMAIHGALRAGTDEAPRAGFLTSVREVECLASRLDDIPGALRVYAECLSDSGNHLMYSFRIETEGRPLLWGRASVMLDAAARQHA</sequence>
<dbReference type="InterPro" id="IPR029069">
    <property type="entry name" value="HotDog_dom_sf"/>
</dbReference>
<dbReference type="Proteomes" id="UP000216107">
    <property type="component" value="Unassembled WGS sequence"/>
</dbReference>
<comment type="caution">
    <text evidence="2">The sequence shown here is derived from an EMBL/GenBank/DDBJ whole genome shotgun (WGS) entry which is preliminary data.</text>
</comment>
<organism evidence="2 3">
    <name type="scientific">Candidatus Dactylopiibacterium carminicum</name>
    <dbReference type="NCBI Taxonomy" id="857335"/>
    <lineage>
        <taxon>Bacteria</taxon>
        <taxon>Pseudomonadati</taxon>
        <taxon>Pseudomonadota</taxon>
        <taxon>Betaproteobacteria</taxon>
        <taxon>Rhodocyclales</taxon>
        <taxon>Rhodocyclaceae</taxon>
        <taxon>Candidatus Dactylopiibacterium</taxon>
    </lineage>
</organism>
<reference evidence="2 3" key="2">
    <citation type="submission" date="2017-07" db="EMBL/GenBank/DDBJ databases">
        <title>Candidatus Dactylopiibacterium carminicum, a nitrogen-fixing symbiont of the cochineal insect Dactylopius coccus and Dactylopius opuntiae (Hemiptera: Coccoidea: Dactylopiidae).</title>
        <authorList>
            <person name="Vera A."/>
        </authorList>
    </citation>
    <scope>NUCLEOTIDE SEQUENCE [LARGE SCALE GENOMIC DNA]</scope>
    <source>
        <strain evidence="2 3">NFDCM</strain>
    </source>
</reference>
<reference evidence="1 4" key="1">
    <citation type="submission" date="2016-08" db="EMBL/GenBank/DDBJ databases">
        <title>Candidatus Dactylopiibacterium carminicum genome sequence.</title>
        <authorList>
            <person name="Ramirez-Puebla S.T."/>
            <person name="Ormeno-Orrillo E."/>
            <person name="Vera-Ponce De Leon A."/>
            <person name="Luis L."/>
            <person name="Sanchez-Flores A."/>
            <person name="Monica R."/>
            <person name="Martinez-Romero E."/>
        </authorList>
    </citation>
    <scope>NUCLEOTIDE SEQUENCE [LARGE SCALE GENOMIC DNA]</scope>
    <source>
        <strain evidence="1">END1</strain>
    </source>
</reference>
<evidence type="ECO:0000313" key="1">
    <source>
        <dbReference type="EMBL" id="KAF7600074.1"/>
    </source>
</evidence>
<evidence type="ECO:0000313" key="3">
    <source>
        <dbReference type="Proteomes" id="UP000216107"/>
    </source>
</evidence>
<keyword evidence="4" id="KW-1185">Reference proteome</keyword>
<dbReference type="AlphaFoldDB" id="A0A272EWW1"/>
<dbReference type="Proteomes" id="UP000623509">
    <property type="component" value="Unassembled WGS sequence"/>
</dbReference>